<dbReference type="InterPro" id="IPR007016">
    <property type="entry name" value="O-antigen_ligase-rel_domated"/>
</dbReference>
<keyword evidence="6 8" id="KW-1133">Transmembrane helix</keyword>
<dbReference type="Proteomes" id="UP000231252">
    <property type="component" value="Unassembled WGS sequence"/>
</dbReference>
<keyword evidence="3" id="KW-0328">Glycosyltransferase</keyword>
<evidence type="ECO:0000313" key="11">
    <source>
        <dbReference type="EMBL" id="PIS22187.1"/>
    </source>
</evidence>
<feature type="transmembrane region" description="Helical" evidence="8">
    <location>
        <begin position="83"/>
        <end position="104"/>
    </location>
</feature>
<feature type="transmembrane region" description="Helical" evidence="8">
    <location>
        <begin position="427"/>
        <end position="447"/>
    </location>
</feature>
<feature type="transmembrane region" description="Helical" evidence="8">
    <location>
        <begin position="263"/>
        <end position="283"/>
    </location>
</feature>
<keyword evidence="4" id="KW-0808">Transferase</keyword>
<evidence type="ECO:0000256" key="3">
    <source>
        <dbReference type="ARBA" id="ARBA00022676"/>
    </source>
</evidence>
<evidence type="ECO:0000259" key="9">
    <source>
        <dbReference type="Pfam" id="PF04932"/>
    </source>
</evidence>
<comment type="caution">
    <text evidence="11">The sequence shown here is derived from an EMBL/GenBank/DDBJ whole genome shotgun (WGS) entry which is preliminary data.</text>
</comment>
<feature type="transmembrane region" description="Helical" evidence="8">
    <location>
        <begin position="573"/>
        <end position="590"/>
    </location>
</feature>
<feature type="transmembrane region" description="Helical" evidence="8">
    <location>
        <begin position="596"/>
        <end position="615"/>
    </location>
</feature>
<dbReference type="InterPro" id="IPR050297">
    <property type="entry name" value="LipidA_mod_glycosyltrf_83"/>
</dbReference>
<evidence type="ECO:0000256" key="7">
    <source>
        <dbReference type="ARBA" id="ARBA00023136"/>
    </source>
</evidence>
<dbReference type="GO" id="GO:0010041">
    <property type="term" value="P:response to iron(III) ion"/>
    <property type="evidence" value="ECO:0007669"/>
    <property type="project" value="TreeGrafter"/>
</dbReference>
<accession>A0A2H0XB66</accession>
<evidence type="ECO:0000259" key="10">
    <source>
        <dbReference type="Pfam" id="PF13231"/>
    </source>
</evidence>
<evidence type="ECO:0000256" key="8">
    <source>
        <dbReference type="SAM" id="Phobius"/>
    </source>
</evidence>
<feature type="domain" description="Glycosyltransferase RgtA/B/C/D-like" evidence="10">
    <location>
        <begin position="525"/>
        <end position="688"/>
    </location>
</feature>
<feature type="domain" description="O-antigen ligase-related" evidence="9">
    <location>
        <begin position="227"/>
        <end position="376"/>
    </location>
</feature>
<dbReference type="PANTHER" id="PTHR33908">
    <property type="entry name" value="MANNOSYLTRANSFERASE YKCB-RELATED"/>
    <property type="match status" value="1"/>
</dbReference>
<feature type="transmembrane region" description="Helical" evidence="8">
    <location>
        <begin position="545"/>
        <end position="566"/>
    </location>
</feature>
<feature type="transmembrane region" description="Helical" evidence="8">
    <location>
        <begin position="218"/>
        <end position="233"/>
    </location>
</feature>
<dbReference type="Pfam" id="PF04932">
    <property type="entry name" value="Wzy_C"/>
    <property type="match status" value="1"/>
</dbReference>
<evidence type="ECO:0000256" key="5">
    <source>
        <dbReference type="ARBA" id="ARBA00022692"/>
    </source>
</evidence>
<feature type="transmembrane region" description="Helical" evidence="8">
    <location>
        <begin position="145"/>
        <end position="171"/>
    </location>
</feature>
<keyword evidence="5 8" id="KW-0812">Transmembrane</keyword>
<feature type="transmembrane region" description="Helical" evidence="8">
    <location>
        <begin position="622"/>
        <end position="640"/>
    </location>
</feature>
<reference evidence="12" key="1">
    <citation type="submission" date="2017-09" db="EMBL/GenBank/DDBJ databases">
        <title>Depth-based differentiation of microbial function through sediment-hosted aquifers and enrichment of novel symbionts in the deep terrestrial subsurface.</title>
        <authorList>
            <person name="Probst A.J."/>
            <person name="Ladd B."/>
            <person name="Jarett J.K."/>
            <person name="Geller-Mcgrath D.E."/>
            <person name="Sieber C.M.K."/>
            <person name="Emerson J.B."/>
            <person name="Anantharaman K."/>
            <person name="Thomas B.C."/>
            <person name="Malmstrom R."/>
            <person name="Stieglmeier M."/>
            <person name="Klingl A."/>
            <person name="Woyke T."/>
            <person name="Ryan C.M."/>
            <person name="Banfield J.F."/>
        </authorList>
    </citation>
    <scope>NUCLEOTIDE SEQUENCE [LARGE SCALE GENOMIC DNA]</scope>
</reference>
<proteinExistence type="predicted"/>
<feature type="transmembrane region" description="Helical" evidence="8">
    <location>
        <begin position="6"/>
        <end position="21"/>
    </location>
</feature>
<feature type="transmembrane region" description="Helical" evidence="8">
    <location>
        <begin position="371"/>
        <end position="394"/>
    </location>
</feature>
<dbReference type="Pfam" id="PF13231">
    <property type="entry name" value="PMT_2"/>
    <property type="match status" value="1"/>
</dbReference>
<name>A0A2H0XB66_UNCKA</name>
<feature type="transmembrane region" description="Helical" evidence="8">
    <location>
        <begin position="733"/>
        <end position="760"/>
    </location>
</feature>
<evidence type="ECO:0000313" key="12">
    <source>
        <dbReference type="Proteomes" id="UP000231252"/>
    </source>
</evidence>
<dbReference type="EMBL" id="PEYU01000073">
    <property type="protein sequence ID" value="PIS22187.1"/>
    <property type="molecule type" value="Genomic_DNA"/>
</dbReference>
<organism evidence="11 12">
    <name type="scientific">candidate division WWE3 bacterium CG08_land_8_20_14_0_20_41_10</name>
    <dbReference type="NCBI Taxonomy" id="1975085"/>
    <lineage>
        <taxon>Bacteria</taxon>
        <taxon>Katanobacteria</taxon>
    </lineage>
</organism>
<feature type="transmembrane region" description="Helical" evidence="8">
    <location>
        <begin position="110"/>
        <end position="133"/>
    </location>
</feature>
<evidence type="ECO:0000256" key="6">
    <source>
        <dbReference type="ARBA" id="ARBA00022989"/>
    </source>
</evidence>
<feature type="transmembrane region" description="Helical" evidence="8">
    <location>
        <begin position="468"/>
        <end position="486"/>
    </location>
</feature>
<dbReference type="InterPro" id="IPR038731">
    <property type="entry name" value="RgtA/B/C-like"/>
</dbReference>
<dbReference type="PANTHER" id="PTHR33908:SF3">
    <property type="entry name" value="UNDECAPRENYL PHOSPHATE-ALPHA-4-AMINO-4-DEOXY-L-ARABINOSE ARABINOSYL TRANSFERASE"/>
    <property type="match status" value="1"/>
</dbReference>
<feature type="transmembrane region" description="Helical" evidence="8">
    <location>
        <begin position="401"/>
        <end position="421"/>
    </location>
</feature>
<feature type="transmembrane region" description="Helical" evidence="8">
    <location>
        <begin position="794"/>
        <end position="813"/>
    </location>
</feature>
<dbReference type="GO" id="GO:0016763">
    <property type="term" value="F:pentosyltransferase activity"/>
    <property type="evidence" value="ECO:0007669"/>
    <property type="project" value="TreeGrafter"/>
</dbReference>
<feature type="transmembrane region" description="Helical" evidence="8">
    <location>
        <begin position="772"/>
        <end position="788"/>
    </location>
</feature>
<comment type="subcellular location">
    <subcellularLocation>
        <location evidence="1">Cell membrane</location>
        <topology evidence="1">Multi-pass membrane protein</topology>
    </subcellularLocation>
</comment>
<dbReference type="GO" id="GO:0005886">
    <property type="term" value="C:plasma membrane"/>
    <property type="evidence" value="ECO:0007669"/>
    <property type="project" value="UniProtKB-SubCell"/>
</dbReference>
<feature type="transmembrane region" description="Helical" evidence="8">
    <location>
        <begin position="677"/>
        <end position="699"/>
    </location>
</feature>
<feature type="transmembrane region" description="Helical" evidence="8">
    <location>
        <begin position="822"/>
        <end position="841"/>
    </location>
</feature>
<feature type="transmembrane region" description="Helical" evidence="8">
    <location>
        <begin position="239"/>
        <end position="256"/>
    </location>
</feature>
<keyword evidence="2" id="KW-1003">Cell membrane</keyword>
<sequence>MNFEIIFIALILVFSLTALLVDKKKALFLLLAVSVLLHKELFSIYSWNILPARIFMVAVAVFVTVDIVKSLKKKDVSWIKRDIANPAIVSLVAFWVIAGFSIFFSKNIPASLAVYAFLTSMVALAIYLARVFQGDRTQVLHFTKFYIFVAFILSLVGFIQIFVFTEYKFIFGAFWNVPGHTPRIGSLFWDVNHFAGFLALLLPVICALVLVSKWRGKIIYGIIGLSVGITLLLTNARSGWIACGVAFLVSGLLLIFRRFRYKGLATVFSIILLLSLGLFSQYLKKDSPIRHEIRQYFHYRLDSFDSHFLLLTGSWQIFEKYPVLGGGYGSFYEQFSKTKISATFFSRDPAALNTRVPAHSIWGELLAETGILGFSAMLVFYAGVVFMLMYASVLLKKSQDYLLSSAMAGSVVGILVAGIFYSYNSEFFWLILFFYFFYALFALREEFKESAGRLWGNIFSHFISNPKFPVVVLIFLSSILIFVNLGTNHLIPYDEGIYAQASKNILQRNDWLTLSWHGDEPWFEKPPLYFWLSALILKVVPTPELAVRLPSAFFGFATVILTFFFGKRLFGKTAGFVAGFSLLTTFQFLYYSRIGMLDVTCTLFITASLFAYCLSREGIKNIRPVFFLILSGTFVGLAILTKGVVGLLPLIIIGIFETISSLGRMRAKRSNLIPSMLLPVARIFVIVVSSAVIFLPWHLSMYQLHGQTFINSYLGYHVLERATMEVENKVAPFYWYAVVLKVSMRLWFVALLPALLFAGYRFIKHPLDRGKLAFVLLWAMVIMVVFSVSKSKLVWYIMPIYPALSIMIGYFYASTLKYISSFIFKSVAIYITICVVLLYLLQNKNLVYTSDLTGSQATLLELKDATYGTSAKVYADRIDLPLMLFYTAGPFEITDFTPLQESLKNANKEGQRLIFITKESRFKKLQKEFPAIKLVTSVNEWYLGELVTK</sequence>
<protein>
    <submittedName>
        <fullName evidence="11">Uncharacterized protein</fullName>
    </submittedName>
</protein>
<evidence type="ECO:0000256" key="2">
    <source>
        <dbReference type="ARBA" id="ARBA00022475"/>
    </source>
</evidence>
<evidence type="ECO:0000256" key="4">
    <source>
        <dbReference type="ARBA" id="ARBA00022679"/>
    </source>
</evidence>
<dbReference type="GO" id="GO:0009103">
    <property type="term" value="P:lipopolysaccharide biosynthetic process"/>
    <property type="evidence" value="ECO:0007669"/>
    <property type="project" value="UniProtKB-ARBA"/>
</dbReference>
<evidence type="ECO:0000256" key="1">
    <source>
        <dbReference type="ARBA" id="ARBA00004651"/>
    </source>
</evidence>
<gene>
    <name evidence="11" type="ORF">COT50_03275</name>
</gene>
<feature type="transmembrane region" description="Helical" evidence="8">
    <location>
        <begin position="191"/>
        <end position="211"/>
    </location>
</feature>
<dbReference type="AlphaFoldDB" id="A0A2H0XB66"/>
<keyword evidence="7 8" id="KW-0472">Membrane</keyword>